<protein>
    <submittedName>
        <fullName evidence="1">Uncharacterized protein</fullName>
    </submittedName>
</protein>
<dbReference type="EMBL" id="BAABME010007843">
    <property type="protein sequence ID" value="GAA0171820.1"/>
    <property type="molecule type" value="Genomic_DNA"/>
</dbReference>
<accession>A0AAV3R669</accession>
<sequence>MSIYNMNYSSVSSMLSVAENEEKYVYCKYCGKACIKLVSITKDNPDKALFACPLPRFVGGHGWMD</sequence>
<evidence type="ECO:0000313" key="2">
    <source>
        <dbReference type="Proteomes" id="UP001454036"/>
    </source>
</evidence>
<reference evidence="1 2" key="1">
    <citation type="submission" date="2024-01" db="EMBL/GenBank/DDBJ databases">
        <title>The complete chloroplast genome sequence of Lithospermum erythrorhizon: insights into the phylogenetic relationship among Boraginaceae species and the maternal lineages of purple gromwells.</title>
        <authorList>
            <person name="Okada T."/>
            <person name="Watanabe K."/>
        </authorList>
    </citation>
    <scope>NUCLEOTIDE SEQUENCE [LARGE SCALE GENOMIC DNA]</scope>
</reference>
<organism evidence="1 2">
    <name type="scientific">Lithospermum erythrorhizon</name>
    <name type="common">Purple gromwell</name>
    <name type="synonym">Lithospermum officinale var. erythrorhizon</name>
    <dbReference type="NCBI Taxonomy" id="34254"/>
    <lineage>
        <taxon>Eukaryota</taxon>
        <taxon>Viridiplantae</taxon>
        <taxon>Streptophyta</taxon>
        <taxon>Embryophyta</taxon>
        <taxon>Tracheophyta</taxon>
        <taxon>Spermatophyta</taxon>
        <taxon>Magnoliopsida</taxon>
        <taxon>eudicotyledons</taxon>
        <taxon>Gunneridae</taxon>
        <taxon>Pentapetalae</taxon>
        <taxon>asterids</taxon>
        <taxon>lamiids</taxon>
        <taxon>Boraginales</taxon>
        <taxon>Boraginaceae</taxon>
        <taxon>Boraginoideae</taxon>
        <taxon>Lithospermeae</taxon>
        <taxon>Lithospermum</taxon>
    </lineage>
</organism>
<name>A0AAV3R669_LITER</name>
<keyword evidence="2" id="KW-1185">Reference proteome</keyword>
<dbReference type="AlphaFoldDB" id="A0AAV3R669"/>
<evidence type="ECO:0000313" key="1">
    <source>
        <dbReference type="EMBL" id="GAA0171820.1"/>
    </source>
</evidence>
<comment type="caution">
    <text evidence="1">The sequence shown here is derived from an EMBL/GenBank/DDBJ whole genome shotgun (WGS) entry which is preliminary data.</text>
</comment>
<proteinExistence type="predicted"/>
<gene>
    <name evidence="1" type="ORF">LIER_25769</name>
</gene>
<dbReference type="Proteomes" id="UP001454036">
    <property type="component" value="Unassembled WGS sequence"/>
</dbReference>